<dbReference type="EMBL" id="JBHSPF010000015">
    <property type="protein sequence ID" value="MFC5627790.1"/>
    <property type="molecule type" value="Genomic_DNA"/>
</dbReference>
<dbReference type="Proteomes" id="UP001596143">
    <property type="component" value="Unassembled WGS sequence"/>
</dbReference>
<dbReference type="InterPro" id="IPR003675">
    <property type="entry name" value="Rce1/LyrA-like_dom"/>
</dbReference>
<dbReference type="EC" id="3.4.-.-" evidence="3"/>
<evidence type="ECO:0000259" key="2">
    <source>
        <dbReference type="Pfam" id="PF02517"/>
    </source>
</evidence>
<protein>
    <submittedName>
        <fullName evidence="3">CPBP family intramembrane glutamic endopeptidase</fullName>
        <ecNumber evidence="3">3.4.-.-</ecNumber>
    </submittedName>
</protein>
<feature type="transmembrane region" description="Helical" evidence="1">
    <location>
        <begin position="152"/>
        <end position="169"/>
    </location>
</feature>
<evidence type="ECO:0000313" key="3">
    <source>
        <dbReference type="EMBL" id="MFC5627790.1"/>
    </source>
</evidence>
<proteinExistence type="predicted"/>
<name>A0ABW0U656_9BACI</name>
<dbReference type="PANTHER" id="PTHR39430:SF1">
    <property type="entry name" value="PROTEASE"/>
    <property type="match status" value="1"/>
</dbReference>
<feature type="transmembrane region" description="Helical" evidence="1">
    <location>
        <begin position="126"/>
        <end position="145"/>
    </location>
</feature>
<keyword evidence="1" id="KW-0472">Membrane</keyword>
<reference evidence="4" key="1">
    <citation type="journal article" date="2019" name="Int. J. Syst. Evol. Microbiol.">
        <title>The Global Catalogue of Microorganisms (GCM) 10K type strain sequencing project: providing services to taxonomists for standard genome sequencing and annotation.</title>
        <authorList>
            <consortium name="The Broad Institute Genomics Platform"/>
            <consortium name="The Broad Institute Genome Sequencing Center for Infectious Disease"/>
            <person name="Wu L."/>
            <person name="Ma J."/>
        </authorList>
    </citation>
    <scope>NUCLEOTIDE SEQUENCE [LARGE SCALE GENOMIC DNA]</scope>
    <source>
        <strain evidence="4">CGMCC 1.15790</strain>
    </source>
</reference>
<feature type="domain" description="CAAX prenyl protease 2/Lysostaphin resistance protein A-like" evidence="2">
    <location>
        <begin position="99"/>
        <end position="187"/>
    </location>
</feature>
<dbReference type="PANTHER" id="PTHR39430">
    <property type="entry name" value="MEMBRANE-ASSOCIATED PROTEASE-RELATED"/>
    <property type="match status" value="1"/>
</dbReference>
<comment type="caution">
    <text evidence="3">The sequence shown here is derived from an EMBL/GenBank/DDBJ whole genome shotgun (WGS) entry which is preliminary data.</text>
</comment>
<feature type="transmembrane region" description="Helical" evidence="1">
    <location>
        <begin position="16"/>
        <end position="36"/>
    </location>
</feature>
<organism evidence="3 4">
    <name type="scientific">Aliibacillus thermotolerans</name>
    <dbReference type="NCBI Taxonomy" id="1834418"/>
    <lineage>
        <taxon>Bacteria</taxon>
        <taxon>Bacillati</taxon>
        <taxon>Bacillota</taxon>
        <taxon>Bacilli</taxon>
        <taxon>Bacillales</taxon>
        <taxon>Bacillaceae</taxon>
        <taxon>Aliibacillus</taxon>
    </lineage>
</organism>
<accession>A0ABW0U656</accession>
<keyword evidence="3" id="KW-0378">Hydrolase</keyword>
<keyword evidence="1" id="KW-1133">Transmembrane helix</keyword>
<keyword evidence="4" id="KW-1185">Reference proteome</keyword>
<evidence type="ECO:0000256" key="1">
    <source>
        <dbReference type="SAM" id="Phobius"/>
    </source>
</evidence>
<keyword evidence="1" id="KW-0812">Transmembrane</keyword>
<dbReference type="GO" id="GO:0016787">
    <property type="term" value="F:hydrolase activity"/>
    <property type="evidence" value="ECO:0007669"/>
    <property type="project" value="UniProtKB-KW"/>
</dbReference>
<gene>
    <name evidence="3" type="ORF">ACFPTR_02640</name>
</gene>
<sequence>MENSNKFPQDIPLKSVWESFGIFVLIGFLMIVIFYGGNRIEYIRSLWKIDGLLDQVFSGCIIGILFAVIVVFLYKMKWIQLPKNEYTELIIQILKKRYGIVTIALGAGLSEEILFRGAMLGVLVSYFSPVFSLVIVSAIFMALHIPQYKGSVLIHVIIFIMGLGLGGLFLWTEALWAPITAHAVYNGFLSLLMKKNE</sequence>
<evidence type="ECO:0000313" key="4">
    <source>
        <dbReference type="Proteomes" id="UP001596143"/>
    </source>
</evidence>
<feature type="transmembrane region" description="Helical" evidence="1">
    <location>
        <begin position="56"/>
        <end position="74"/>
    </location>
</feature>
<dbReference type="Pfam" id="PF02517">
    <property type="entry name" value="Rce1-like"/>
    <property type="match status" value="1"/>
</dbReference>
<dbReference type="RefSeq" id="WP_270896376.1">
    <property type="nucleotide sequence ID" value="NZ_JBHSPF010000015.1"/>
</dbReference>